<dbReference type="Proteomes" id="UP000005580">
    <property type="component" value="Unassembled WGS sequence"/>
</dbReference>
<feature type="domain" description="DUF4296" evidence="1">
    <location>
        <begin position="29"/>
        <end position="106"/>
    </location>
</feature>
<evidence type="ECO:0000259" key="1">
    <source>
        <dbReference type="Pfam" id="PF14129"/>
    </source>
</evidence>
<evidence type="ECO:0000313" key="2">
    <source>
        <dbReference type="EMBL" id="EFZ36002.1"/>
    </source>
</evidence>
<dbReference type="eggNOG" id="ENOG5033DU3">
    <property type="taxonomic scope" value="Bacteria"/>
</dbReference>
<keyword evidence="3" id="KW-1185">Reference proteome</keyword>
<name>E7RS01_9BACT</name>
<sequence>MHNRERRYQTYFFLFVLVLLQFSCKPSVPSKYIQPDDMEDILYDYHLADGMSNQNGDYRSLIMYKTAILKKYNVSNADFDSSMVYYARHTEELHKIYEHLAERIGAEAVSLGATANDINKYGMISSKGDTADVWSEAKTAILSQYDSFNLKSYSIKADTAYHKGDRLVLNFDTQFIFQEGMRDGVAALAIVFSNDSVANQIVHMSSSNHYSVQVGDDNHLGIKEIKGFFLLNDGANSQLRSSTTLRIMILYNIRLIRIHESDDKAIKVNTDSIHKSDSVNMQRSSAAHELETPQMVIDGGNALSLKKQVNVRR</sequence>
<evidence type="ECO:0000313" key="3">
    <source>
        <dbReference type="Proteomes" id="UP000005580"/>
    </source>
</evidence>
<protein>
    <recommendedName>
        <fullName evidence="1">DUF4296 domain-containing protein</fullName>
    </recommendedName>
</protein>
<accession>E7RS01</accession>
<gene>
    <name evidence="2" type="ORF">HMPREF0663_12069</name>
</gene>
<comment type="caution">
    <text evidence="2">The sequence shown here is derived from an EMBL/GenBank/DDBJ whole genome shotgun (WGS) entry which is preliminary data.</text>
</comment>
<dbReference type="AlphaFoldDB" id="E7RS01"/>
<organism evidence="2 3">
    <name type="scientific">Hoylesella oralis ATCC 33269</name>
    <dbReference type="NCBI Taxonomy" id="873533"/>
    <lineage>
        <taxon>Bacteria</taxon>
        <taxon>Pseudomonadati</taxon>
        <taxon>Bacteroidota</taxon>
        <taxon>Bacteroidia</taxon>
        <taxon>Bacteroidales</taxon>
        <taxon>Prevotellaceae</taxon>
        <taxon>Hoylesella</taxon>
    </lineage>
</organism>
<dbReference type="RefSeq" id="WP_004370275.1">
    <property type="nucleotide sequence ID" value="NZ_GL833119.1"/>
</dbReference>
<dbReference type="STRING" id="28134.SAMN05444288_1097"/>
<dbReference type="Pfam" id="PF14129">
    <property type="entry name" value="DUF4296"/>
    <property type="match status" value="1"/>
</dbReference>
<dbReference type="HOGENOM" id="CLU_065523_0_0_10"/>
<dbReference type="EMBL" id="AEPE02000006">
    <property type="protein sequence ID" value="EFZ36002.1"/>
    <property type="molecule type" value="Genomic_DNA"/>
</dbReference>
<dbReference type="InterPro" id="IPR025381">
    <property type="entry name" value="DUF4296"/>
</dbReference>
<reference evidence="2" key="1">
    <citation type="submission" date="2011-01" db="EMBL/GenBank/DDBJ databases">
        <authorList>
            <person name="Muzny D."/>
            <person name="Qin X."/>
            <person name="Buhay C."/>
            <person name="Dugan-Rocha S."/>
            <person name="Ding Y."/>
            <person name="Chen G."/>
            <person name="Hawes A."/>
            <person name="Holder M."/>
            <person name="Jhangiani S."/>
            <person name="Johnson A."/>
            <person name="Khan Z."/>
            <person name="Li Z."/>
            <person name="Liu W."/>
            <person name="Liu X."/>
            <person name="Perez L."/>
            <person name="Shen H."/>
            <person name="Wang Q."/>
            <person name="Watt J."/>
            <person name="Xi L."/>
            <person name="Xin Y."/>
            <person name="Zhou J."/>
            <person name="Deng J."/>
            <person name="Jiang H."/>
            <person name="Liu Y."/>
            <person name="Qu J."/>
            <person name="Song X.-Z."/>
            <person name="Zhang L."/>
            <person name="Villasana D."/>
            <person name="Johnson A."/>
            <person name="Liu J."/>
            <person name="Liyanage D."/>
            <person name="Lorensuhewa L."/>
            <person name="Robinson T."/>
            <person name="Song A."/>
            <person name="Song B.-B."/>
            <person name="Dinh H."/>
            <person name="Thornton R."/>
            <person name="Coyle M."/>
            <person name="Francisco L."/>
            <person name="Jackson L."/>
            <person name="Javaid M."/>
            <person name="Korchina V."/>
            <person name="Kovar C."/>
            <person name="Mata R."/>
            <person name="Mathew T."/>
            <person name="Ngo R."/>
            <person name="Nguyen L."/>
            <person name="Nguyen N."/>
            <person name="Okwuonu G."/>
            <person name="Ongeri F."/>
            <person name="Pham C."/>
            <person name="Simmons D."/>
            <person name="Wilczek-Boney K."/>
            <person name="Hale W."/>
            <person name="Jakkamsetti A."/>
            <person name="Pham P."/>
            <person name="Ruth R."/>
            <person name="San Lucas F."/>
            <person name="Warren J."/>
            <person name="Zhang J."/>
            <person name="Zhao Z."/>
            <person name="Zhou C."/>
            <person name="Zhu D."/>
            <person name="Lee S."/>
            <person name="Bess C."/>
            <person name="Blankenburg K."/>
            <person name="Forbes L."/>
            <person name="Fu Q."/>
            <person name="Gubbala S."/>
            <person name="Hirani K."/>
            <person name="Jayaseelan J.C."/>
            <person name="Lara F."/>
            <person name="Munidasa M."/>
            <person name="Palculict T."/>
            <person name="Patil S."/>
            <person name="Pu L.-L."/>
            <person name="Saada N."/>
            <person name="Tang L."/>
            <person name="Weissenberger G."/>
            <person name="Zhu Y."/>
            <person name="Hemphill L."/>
            <person name="Shang Y."/>
            <person name="Youmans B."/>
            <person name="Ayvaz T."/>
            <person name="Ross M."/>
            <person name="Santibanez J."/>
            <person name="Aqrawi P."/>
            <person name="Gross S."/>
            <person name="Joshi V."/>
            <person name="Fowler G."/>
            <person name="Nazareth L."/>
            <person name="Reid J."/>
            <person name="Worley K."/>
            <person name="Petrosino J."/>
            <person name="Highlander S."/>
            <person name="Gibbs R."/>
        </authorList>
    </citation>
    <scope>NUCLEOTIDE SEQUENCE [LARGE SCALE GENOMIC DNA]</scope>
    <source>
        <strain evidence="2">ATCC 33269</strain>
    </source>
</reference>
<proteinExistence type="predicted"/>